<dbReference type="PROSITE" id="PS00211">
    <property type="entry name" value="ABC_TRANSPORTER_1"/>
    <property type="match status" value="1"/>
</dbReference>
<accession>A0ABR2VPR6</accession>
<evidence type="ECO:0000256" key="6">
    <source>
        <dbReference type="ARBA" id="ARBA00023136"/>
    </source>
</evidence>
<dbReference type="PANTHER" id="PTHR24221">
    <property type="entry name" value="ATP-BINDING CASSETTE SUB-FAMILY B"/>
    <property type="match status" value="1"/>
</dbReference>
<dbReference type="InterPro" id="IPR011527">
    <property type="entry name" value="ABC1_TM_dom"/>
</dbReference>
<keyword evidence="12" id="KW-1185">Reference proteome</keyword>
<evidence type="ECO:0000313" key="12">
    <source>
        <dbReference type="Proteomes" id="UP001479436"/>
    </source>
</evidence>
<dbReference type="PROSITE" id="PS50929">
    <property type="entry name" value="ABC_TM1F"/>
    <property type="match status" value="1"/>
</dbReference>
<evidence type="ECO:0000256" key="8">
    <source>
        <dbReference type="SAM" id="Phobius"/>
    </source>
</evidence>
<dbReference type="Pfam" id="PF00005">
    <property type="entry name" value="ABC_tran"/>
    <property type="match status" value="1"/>
</dbReference>
<keyword evidence="4 11" id="KW-0067">ATP-binding</keyword>
<evidence type="ECO:0000256" key="3">
    <source>
        <dbReference type="ARBA" id="ARBA00022741"/>
    </source>
</evidence>
<evidence type="ECO:0000259" key="10">
    <source>
        <dbReference type="PROSITE" id="PS50929"/>
    </source>
</evidence>
<proteinExistence type="inferred from homology"/>
<keyword evidence="5 8" id="KW-1133">Transmembrane helix</keyword>
<evidence type="ECO:0000256" key="4">
    <source>
        <dbReference type="ARBA" id="ARBA00022840"/>
    </source>
</evidence>
<feature type="domain" description="ABC transmembrane type-1" evidence="10">
    <location>
        <begin position="270"/>
        <end position="558"/>
    </location>
</feature>
<comment type="subcellular location">
    <subcellularLocation>
        <location evidence="1">Membrane</location>
        <topology evidence="1">Multi-pass membrane protein</topology>
    </subcellularLocation>
</comment>
<evidence type="ECO:0000256" key="1">
    <source>
        <dbReference type="ARBA" id="ARBA00004141"/>
    </source>
</evidence>
<feature type="transmembrane region" description="Helical" evidence="8">
    <location>
        <begin position="414"/>
        <end position="433"/>
    </location>
</feature>
<dbReference type="EMBL" id="JASJQH010008444">
    <property type="protein sequence ID" value="KAK9692648.1"/>
    <property type="molecule type" value="Genomic_DNA"/>
</dbReference>
<dbReference type="InterPro" id="IPR017871">
    <property type="entry name" value="ABC_transporter-like_CS"/>
</dbReference>
<sequence length="805" mass="91850">MDLTPYHFLLLSPAIYQLTLGSLRLYFLDKWETPLTNVNGSASYGASSSTTTSSPKPPPRYSPLGRKIAKLCKKASRFLVYICIIDLVVLIFPQPFKGESVDYFLLALSIANFVSWFLTSYLTQREKKKKTRYSWINRGFWVWSYIAANVQLYLLITHFAHKDVTKDIFKDTSIVYFVVFATRYLLNTFMGISGIILPFLKFTHGSRTERSSLLHNATSDSDDDVEEGIYVPRLKSNVPQGKIRKFYQRVKLLLPFLWPSDNLYLQFMIVMCILLLMLGNVVNFLVPRGFKDVVDSLGGDDKSTPYFAWDRILYFVFLRFLQGSVGLISSTQKIFWIPVGQYTTKAISVKMFKHLHNLSLRFHINRKTGEVLRVQDRGVASIVSLLNSLFFNIVPTLVDIGVACAYLTYHFDIYFGSIVFVTMGMYILSTIIITDWRTKYRRLANTLDNAMEAKAVDSLLNFETVKYYNAEDYEVAQYTEAVDAYQHADWMNNFTLSLLNTTQNTIIQVGLLVGCLLCAKRVVNREMTIGDFVLYLTYITQLYGPLNWFGSYYRLIQKNFIDMECLLELFQEPIEVRDLPDAQALVVKKGDVVFENVSFSYDDKINILKNISFKISHGSTVALVGPSGSGKSTLLRLLFRFYDVQSGRILIDGQDIRHVKQKDLRRHIGVVPQDTVLFNDDIRYNIRYGKVNATEKEVETAASAARIHNKIIAFPDGYDTRVGERGLRLSGGEKQRVAIARTILKDPPIVLLDEATSALDTNTERHIQAALKSMTKNRTTLVIAHRLSTIVHADMILVVRDGEIV</sequence>
<dbReference type="Proteomes" id="UP001479436">
    <property type="component" value="Unassembled WGS sequence"/>
</dbReference>
<keyword evidence="3" id="KW-0547">Nucleotide-binding</keyword>
<evidence type="ECO:0000313" key="11">
    <source>
        <dbReference type="EMBL" id="KAK9692648.1"/>
    </source>
</evidence>
<dbReference type="InterPro" id="IPR003593">
    <property type="entry name" value="AAA+_ATPase"/>
</dbReference>
<dbReference type="PANTHER" id="PTHR24221:SF654">
    <property type="entry name" value="ATP-BINDING CASSETTE SUB-FAMILY B MEMBER 6"/>
    <property type="match status" value="1"/>
</dbReference>
<dbReference type="InterPro" id="IPR036640">
    <property type="entry name" value="ABC1_TM_sf"/>
</dbReference>
<comment type="similarity">
    <text evidence="7">Belongs to the ABC transporter superfamily. ABCB family. Heavy Metal importer (TC 3.A.1.210) subfamily.</text>
</comment>
<feature type="transmembrane region" description="Helical" evidence="8">
    <location>
        <begin position="104"/>
        <end position="123"/>
    </location>
</feature>
<feature type="non-terminal residue" evidence="11">
    <location>
        <position position="805"/>
    </location>
</feature>
<feature type="transmembrane region" description="Helical" evidence="8">
    <location>
        <begin position="75"/>
        <end position="92"/>
    </location>
</feature>
<dbReference type="InterPro" id="IPR003439">
    <property type="entry name" value="ABC_transporter-like_ATP-bd"/>
</dbReference>
<keyword evidence="6 8" id="KW-0472">Membrane</keyword>
<keyword evidence="2 8" id="KW-0812">Transmembrane</keyword>
<dbReference type="Gene3D" id="1.20.1560.10">
    <property type="entry name" value="ABC transporter type 1, transmembrane domain"/>
    <property type="match status" value="1"/>
</dbReference>
<dbReference type="SMART" id="SM00382">
    <property type="entry name" value="AAA"/>
    <property type="match status" value="1"/>
</dbReference>
<feature type="domain" description="ABC transporter" evidence="9">
    <location>
        <begin position="592"/>
        <end position="805"/>
    </location>
</feature>
<evidence type="ECO:0000256" key="2">
    <source>
        <dbReference type="ARBA" id="ARBA00022692"/>
    </source>
</evidence>
<name>A0ABR2VPR6_9FUNG</name>
<comment type="caution">
    <text evidence="11">The sequence shown here is derived from an EMBL/GenBank/DDBJ whole genome shotgun (WGS) entry which is preliminary data.</text>
</comment>
<dbReference type="PROSITE" id="PS50893">
    <property type="entry name" value="ABC_TRANSPORTER_2"/>
    <property type="match status" value="1"/>
</dbReference>
<dbReference type="SUPFAM" id="SSF90123">
    <property type="entry name" value="ABC transporter transmembrane region"/>
    <property type="match status" value="1"/>
</dbReference>
<gene>
    <name evidence="11" type="primary">hmt1_3</name>
    <name evidence="11" type="ORF">K7432_014241</name>
</gene>
<dbReference type="CDD" id="cd18581">
    <property type="entry name" value="ABC_6TM_ABCB6"/>
    <property type="match status" value="1"/>
</dbReference>
<evidence type="ECO:0000259" key="9">
    <source>
        <dbReference type="PROSITE" id="PS50893"/>
    </source>
</evidence>
<reference evidence="11 12" key="1">
    <citation type="submission" date="2023-04" db="EMBL/GenBank/DDBJ databases">
        <title>Genome of Basidiobolus ranarum AG-B5.</title>
        <authorList>
            <person name="Stajich J.E."/>
            <person name="Carter-House D."/>
            <person name="Gryganskyi A."/>
        </authorList>
    </citation>
    <scope>NUCLEOTIDE SEQUENCE [LARGE SCALE GENOMIC DNA]</scope>
    <source>
        <strain evidence="11 12">AG-B5</strain>
    </source>
</reference>
<dbReference type="Gene3D" id="3.40.50.300">
    <property type="entry name" value="P-loop containing nucleotide triphosphate hydrolases"/>
    <property type="match status" value="1"/>
</dbReference>
<feature type="transmembrane region" description="Helical" evidence="8">
    <location>
        <begin position="6"/>
        <end position="27"/>
    </location>
</feature>
<protein>
    <submittedName>
        <fullName evidence="11">ATP-binding cassette-type vacuolar membrane transporter Hmt1</fullName>
    </submittedName>
</protein>
<feature type="transmembrane region" description="Helical" evidence="8">
    <location>
        <begin position="263"/>
        <end position="286"/>
    </location>
</feature>
<evidence type="ECO:0000256" key="5">
    <source>
        <dbReference type="ARBA" id="ARBA00022989"/>
    </source>
</evidence>
<dbReference type="Pfam" id="PF00664">
    <property type="entry name" value="ABC_membrane"/>
    <property type="match status" value="1"/>
</dbReference>
<organism evidence="11 12">
    <name type="scientific">Basidiobolus ranarum</name>
    <dbReference type="NCBI Taxonomy" id="34480"/>
    <lineage>
        <taxon>Eukaryota</taxon>
        <taxon>Fungi</taxon>
        <taxon>Fungi incertae sedis</taxon>
        <taxon>Zoopagomycota</taxon>
        <taxon>Entomophthoromycotina</taxon>
        <taxon>Basidiobolomycetes</taxon>
        <taxon>Basidiobolales</taxon>
        <taxon>Basidiobolaceae</taxon>
        <taxon>Basidiobolus</taxon>
    </lineage>
</organism>
<evidence type="ECO:0000256" key="7">
    <source>
        <dbReference type="ARBA" id="ARBA00024363"/>
    </source>
</evidence>
<feature type="transmembrane region" description="Helical" evidence="8">
    <location>
        <begin position="174"/>
        <end position="200"/>
    </location>
</feature>
<dbReference type="InterPro" id="IPR039421">
    <property type="entry name" value="Type_1_exporter"/>
</dbReference>
<dbReference type="InterPro" id="IPR027417">
    <property type="entry name" value="P-loop_NTPase"/>
</dbReference>
<dbReference type="SUPFAM" id="SSF52540">
    <property type="entry name" value="P-loop containing nucleoside triphosphate hydrolases"/>
    <property type="match status" value="1"/>
</dbReference>
<feature type="transmembrane region" description="Helical" evidence="8">
    <location>
        <begin position="382"/>
        <end position="408"/>
    </location>
</feature>
<dbReference type="GO" id="GO:0005524">
    <property type="term" value="F:ATP binding"/>
    <property type="evidence" value="ECO:0007669"/>
    <property type="project" value="UniProtKB-KW"/>
</dbReference>